<protein>
    <submittedName>
        <fullName evidence="10">ARM repeat-containing protein</fullName>
    </submittedName>
</protein>
<evidence type="ECO:0000256" key="5">
    <source>
        <dbReference type="ARBA" id="ARBA00022701"/>
    </source>
</evidence>
<evidence type="ECO:0000256" key="3">
    <source>
        <dbReference type="ARBA" id="ARBA00011375"/>
    </source>
</evidence>
<dbReference type="PANTHER" id="PTHR21567:SF9">
    <property type="entry name" value="CLIP-ASSOCIATING PROTEIN"/>
    <property type="match status" value="1"/>
</dbReference>
<sequence length="1192" mass="130026">NPDPFGLKRPELTVPLRRVKMADKLTDQQVADLMAILKKDVSVDTKAQQVTAAKSAIKQHNVPDTCVAPLFEALRLASSSQHSALVNAGFTALNHLLTRLSRQEPKYILKEAKNTMPLIVEKLGDPKDKFRALAIQAMTTMSASAPIEAERFVRNVAMVGKNPRAKEASMQWLLQMHKEHGLQFRVYVPTLMELLEDADGMVRDTAKMTVIELFRDAPGAAKSDLKKQLKNFKVRPAIESAIVKELAPGPATAKRAMPEERPDSAPLVRPRGNLAASVSSMSSERPTTPLPETRPEPVEPAYVNTSRELEDIFRDMHPWFEGKETEQNWLKREESMTKLRKLIAGNVPQNFPDQFLASCRSMLDGIIKACMTLRTSLAKEGCALVQDIAITFGPGMDPMVELLMQTFIKLCAATKKIMSQLANACVDTILGRTTYNARIMQHVWGACQDKNVQPRTYTAGWLKTLINKESHHKHHLEHSGGLELMEKCIKKGLGDANPGVREQMRKTYWLFATVWPARAEAIMENLDSTAQKLLQKDPNNPNASSKAAEPVAARPGMGFSKSTMTTSSKPSLREAMLAQKKALAVKNLPVRPGSAMATISPQRTAPTMSSSSVQPSAATSTSQTRTKATAGHGGMSAAPTRPVRKRTETGQRPEMAPRPATAGPYSGRNNDGLLSERSSPGEIKSKAAVTPKVLSGSPRRTAPRPRPGHQPTLSESSVMSPPRPTTATGKAAAAASPRQTPVKAHTTMAAFDPSSSPSKADEEFSLVVPNVADLKENTRPVLTEEPFVMVERPEMHEESAEYAEPVKPAEPAGSPALAEPAESATHEESAGSIEPAEPVESQEPVENSEPAVLAQSEEIHGSEQTKEPLPETPSKTLKVYEDPFTAQSPSTTPRPTTNGDSERHVLEARHVNEDAGRLTLSAGVVESVGEDPPVSPDKVRQNTRLLESGTARVKSRTLDVHGFRKLQSLVRDPKGLFTDERFDALLVGLFQYLEAPLPDLSTEKVQDVKAQVLATIKLMLKKLRDNFQPHVSRGLEALLTARAAYEARTHIVSGLELLADELVLLGDADEIAVTMTRRLGEMETDASGSRSLSMGLHVLKQLIDTRPAFMPNENEIAGLAGLAARCLESRESGVRMDAVQLCVALHARVGEHKFWECMKGVKDDPKSLITYYVVKRQRETPATASTGPAAVA</sequence>
<evidence type="ECO:0000256" key="7">
    <source>
        <dbReference type="ARBA" id="ARBA00024889"/>
    </source>
</evidence>
<dbReference type="InterPro" id="IPR011989">
    <property type="entry name" value="ARM-like"/>
</dbReference>
<keyword evidence="4" id="KW-0132">Cell division</keyword>
<dbReference type="PANTHER" id="PTHR21567">
    <property type="entry name" value="CLASP"/>
    <property type="match status" value="1"/>
</dbReference>
<evidence type="ECO:0000313" key="10">
    <source>
        <dbReference type="EMBL" id="KAK8868143.1"/>
    </source>
</evidence>
<gene>
    <name evidence="10" type="ORF">PGQ11_006721</name>
</gene>
<evidence type="ECO:0000256" key="4">
    <source>
        <dbReference type="ARBA" id="ARBA00022618"/>
    </source>
</evidence>
<feature type="domain" description="TOG" evidence="9">
    <location>
        <begin position="23"/>
        <end position="238"/>
    </location>
</feature>
<keyword evidence="5" id="KW-0493">Microtubule</keyword>
<feature type="compositionally biased region" description="Low complexity" evidence="8">
    <location>
        <begin position="605"/>
        <end position="630"/>
    </location>
</feature>
<evidence type="ECO:0000256" key="1">
    <source>
        <dbReference type="ARBA" id="ARBA00004186"/>
    </source>
</evidence>
<comment type="subcellular location">
    <subcellularLocation>
        <location evidence="1">Cytoplasm</location>
        <location evidence="1">Cytoskeleton</location>
        <location evidence="1">Spindle</location>
    </subcellularLocation>
</comment>
<keyword evidence="6" id="KW-0498">Mitosis</keyword>
<evidence type="ECO:0000256" key="2">
    <source>
        <dbReference type="ARBA" id="ARBA00009549"/>
    </source>
</evidence>
<dbReference type="EMBL" id="JAPCWZ010000004">
    <property type="protein sequence ID" value="KAK8868143.1"/>
    <property type="molecule type" value="Genomic_DNA"/>
</dbReference>
<feature type="domain" description="TOG" evidence="9">
    <location>
        <begin position="305"/>
        <end position="546"/>
    </location>
</feature>
<accession>A0ABR2ITY0</accession>
<feature type="region of interest" description="Disordered" evidence="8">
    <location>
        <begin position="534"/>
        <end position="571"/>
    </location>
</feature>
<dbReference type="Pfam" id="PF12348">
    <property type="entry name" value="CLASP_N"/>
    <property type="match status" value="2"/>
</dbReference>
<comment type="caution">
    <text evidence="10">The sequence shown here is derived from an EMBL/GenBank/DDBJ whole genome shotgun (WGS) entry which is preliminary data.</text>
</comment>
<feature type="region of interest" description="Disordered" evidence="8">
    <location>
        <begin position="785"/>
        <end position="875"/>
    </location>
</feature>
<dbReference type="InterPro" id="IPR024395">
    <property type="entry name" value="CLASP_N_dom"/>
</dbReference>
<dbReference type="Gene3D" id="1.25.10.10">
    <property type="entry name" value="Leucine-rich Repeat Variant"/>
    <property type="match status" value="3"/>
</dbReference>
<feature type="non-terminal residue" evidence="10">
    <location>
        <position position="1"/>
    </location>
</feature>
<keyword evidence="11" id="KW-1185">Reference proteome</keyword>
<evidence type="ECO:0000259" key="9">
    <source>
        <dbReference type="SMART" id="SM01349"/>
    </source>
</evidence>
<dbReference type="SMART" id="SM01349">
    <property type="entry name" value="TOG"/>
    <property type="match status" value="2"/>
</dbReference>
<evidence type="ECO:0000313" key="11">
    <source>
        <dbReference type="Proteomes" id="UP001390339"/>
    </source>
</evidence>
<evidence type="ECO:0000256" key="8">
    <source>
        <dbReference type="SAM" id="MobiDB-lite"/>
    </source>
</evidence>
<feature type="region of interest" description="Disordered" evidence="8">
    <location>
        <begin position="249"/>
        <end position="298"/>
    </location>
</feature>
<dbReference type="SUPFAM" id="SSF48371">
    <property type="entry name" value="ARM repeat"/>
    <property type="match status" value="1"/>
</dbReference>
<feature type="region of interest" description="Disordered" evidence="8">
    <location>
        <begin position="594"/>
        <end position="762"/>
    </location>
</feature>
<feature type="compositionally biased region" description="Low complexity" evidence="8">
    <location>
        <begin position="560"/>
        <end position="570"/>
    </location>
</feature>
<dbReference type="Proteomes" id="UP001390339">
    <property type="component" value="Unassembled WGS sequence"/>
</dbReference>
<dbReference type="InterPro" id="IPR016024">
    <property type="entry name" value="ARM-type_fold"/>
</dbReference>
<reference evidence="10 11" key="1">
    <citation type="journal article" date="2024" name="IMA Fungus">
        <title>Apiospora arundinis, a panoply of carbohydrate-active enzymes and secondary metabolites.</title>
        <authorList>
            <person name="Sorensen T."/>
            <person name="Petersen C."/>
            <person name="Muurmann A.T."/>
            <person name="Christiansen J.V."/>
            <person name="Brundto M.L."/>
            <person name="Overgaard C.K."/>
            <person name="Boysen A.T."/>
            <person name="Wollenberg R.D."/>
            <person name="Larsen T.O."/>
            <person name="Sorensen J.L."/>
            <person name="Nielsen K.L."/>
            <person name="Sondergaard T.E."/>
        </authorList>
    </citation>
    <scope>NUCLEOTIDE SEQUENCE [LARGE SCALE GENOMIC DNA]</scope>
    <source>
        <strain evidence="10 11">AAU 773</strain>
    </source>
</reference>
<comment type="function">
    <text evidence="7">Microtubule binding protein that promotes the stabilization of dynamic microtubules. Required for mitotic spindle formation.</text>
</comment>
<dbReference type="InterPro" id="IPR034085">
    <property type="entry name" value="TOG"/>
</dbReference>
<feature type="compositionally biased region" description="Polar residues" evidence="8">
    <location>
        <begin position="534"/>
        <end position="545"/>
    </location>
</feature>
<organism evidence="10 11">
    <name type="scientific">Apiospora arundinis</name>
    <dbReference type="NCBI Taxonomy" id="335852"/>
    <lineage>
        <taxon>Eukaryota</taxon>
        <taxon>Fungi</taxon>
        <taxon>Dikarya</taxon>
        <taxon>Ascomycota</taxon>
        <taxon>Pezizomycotina</taxon>
        <taxon>Sordariomycetes</taxon>
        <taxon>Xylariomycetidae</taxon>
        <taxon>Amphisphaeriales</taxon>
        <taxon>Apiosporaceae</taxon>
        <taxon>Apiospora</taxon>
    </lineage>
</organism>
<feature type="compositionally biased region" description="Low complexity" evidence="8">
    <location>
        <begin position="725"/>
        <end position="735"/>
    </location>
</feature>
<feature type="compositionally biased region" description="Basic and acidic residues" evidence="8">
    <location>
        <begin position="857"/>
        <end position="869"/>
    </location>
</feature>
<name>A0ABR2ITY0_9PEZI</name>
<comment type="subunit">
    <text evidence="3">Interacts with microtubules.</text>
</comment>
<proteinExistence type="inferred from homology"/>
<comment type="similarity">
    <text evidence="2">Belongs to the CLASP family.</text>
</comment>
<evidence type="ECO:0000256" key="6">
    <source>
        <dbReference type="ARBA" id="ARBA00022776"/>
    </source>
</evidence>
<keyword evidence="6" id="KW-0131">Cell cycle</keyword>